<protein>
    <submittedName>
        <fullName evidence="1">Uncharacterized protein</fullName>
    </submittedName>
</protein>
<comment type="caution">
    <text evidence="1">The sequence shown here is derived from an EMBL/GenBank/DDBJ whole genome shotgun (WGS) entry which is preliminary data.</text>
</comment>
<dbReference type="Proteomes" id="UP001419268">
    <property type="component" value="Unassembled WGS sequence"/>
</dbReference>
<dbReference type="EMBL" id="JBBNAG010000006">
    <property type="protein sequence ID" value="KAK9125162.1"/>
    <property type="molecule type" value="Genomic_DNA"/>
</dbReference>
<organism evidence="1 2">
    <name type="scientific">Stephania cephalantha</name>
    <dbReference type="NCBI Taxonomy" id="152367"/>
    <lineage>
        <taxon>Eukaryota</taxon>
        <taxon>Viridiplantae</taxon>
        <taxon>Streptophyta</taxon>
        <taxon>Embryophyta</taxon>
        <taxon>Tracheophyta</taxon>
        <taxon>Spermatophyta</taxon>
        <taxon>Magnoliopsida</taxon>
        <taxon>Ranunculales</taxon>
        <taxon>Menispermaceae</taxon>
        <taxon>Menispermoideae</taxon>
        <taxon>Cissampelideae</taxon>
        <taxon>Stephania</taxon>
    </lineage>
</organism>
<proteinExistence type="predicted"/>
<gene>
    <name evidence="1" type="ORF">Scep_014008</name>
</gene>
<name>A0AAP0J2G6_9MAGN</name>
<keyword evidence="2" id="KW-1185">Reference proteome</keyword>
<sequence>MEARLDRIKGELKKISAIEVSIEELKSEVRLQIHSFTQRMETLFLQQRTMMEGLPQIGEANRSKQPDQPELELFEGLPTVGTKTLDPLAPAPFPPVQNPSKSSPTMLFSHALYLFNSVLLSAISSTLLQFNTSKHFVSIFVNPSLLDVNAIDPTLVLLDDMSLAQSNALSMKSICHSADLNLRP</sequence>
<accession>A0AAP0J2G6</accession>
<evidence type="ECO:0000313" key="1">
    <source>
        <dbReference type="EMBL" id="KAK9125162.1"/>
    </source>
</evidence>
<reference evidence="1 2" key="1">
    <citation type="submission" date="2024-01" db="EMBL/GenBank/DDBJ databases">
        <title>Genome assemblies of Stephania.</title>
        <authorList>
            <person name="Yang L."/>
        </authorList>
    </citation>
    <scope>NUCLEOTIDE SEQUENCE [LARGE SCALE GENOMIC DNA]</scope>
    <source>
        <strain evidence="1">JXDWG</strain>
        <tissue evidence="1">Leaf</tissue>
    </source>
</reference>
<evidence type="ECO:0000313" key="2">
    <source>
        <dbReference type="Proteomes" id="UP001419268"/>
    </source>
</evidence>
<dbReference type="AlphaFoldDB" id="A0AAP0J2G6"/>